<comment type="similarity">
    <text evidence="6">Belongs to the UPF0316 family.</text>
</comment>
<gene>
    <name evidence="9" type="ORF">D5R97_00085</name>
</gene>
<evidence type="ECO:0000259" key="7">
    <source>
        <dbReference type="Pfam" id="PF10035"/>
    </source>
</evidence>
<name>A0A424YJ81_9FIRM</name>
<dbReference type="PANTHER" id="PTHR40060:SF1">
    <property type="entry name" value="UPF0316 PROTEIN YEBE"/>
    <property type="match status" value="1"/>
</dbReference>
<keyword evidence="3 6" id="KW-0812">Transmembrane</keyword>
<dbReference type="EMBL" id="QZAA01000005">
    <property type="protein sequence ID" value="RQD78719.1"/>
    <property type="molecule type" value="Genomic_DNA"/>
</dbReference>
<comment type="subcellular location">
    <subcellularLocation>
        <location evidence="1 6">Cell membrane</location>
        <topology evidence="1 6">Multi-pass membrane protein</topology>
    </subcellularLocation>
</comment>
<feature type="transmembrane region" description="Helical" evidence="6">
    <location>
        <begin position="34"/>
        <end position="55"/>
    </location>
</feature>
<dbReference type="InterPro" id="IPR022930">
    <property type="entry name" value="UPF0316"/>
</dbReference>
<dbReference type="CDD" id="cd16381">
    <property type="entry name" value="YitT_C_like_1"/>
    <property type="match status" value="1"/>
</dbReference>
<evidence type="ECO:0000256" key="5">
    <source>
        <dbReference type="ARBA" id="ARBA00023136"/>
    </source>
</evidence>
<dbReference type="InterPro" id="IPR015867">
    <property type="entry name" value="N-reg_PII/ATP_PRibTrfase_C"/>
</dbReference>
<dbReference type="Pfam" id="PF10035">
    <property type="entry name" value="DUF2179"/>
    <property type="match status" value="1"/>
</dbReference>
<dbReference type="Proteomes" id="UP000285138">
    <property type="component" value="Unassembled WGS sequence"/>
</dbReference>
<evidence type="ECO:0000313" key="9">
    <source>
        <dbReference type="EMBL" id="RQD78719.1"/>
    </source>
</evidence>
<evidence type="ECO:0000256" key="2">
    <source>
        <dbReference type="ARBA" id="ARBA00022475"/>
    </source>
</evidence>
<accession>A0A424YJ81</accession>
<evidence type="ECO:0000256" key="6">
    <source>
        <dbReference type="HAMAP-Rule" id="MF_01515"/>
    </source>
</evidence>
<dbReference type="InterPro" id="IPR044035">
    <property type="entry name" value="DUF5698"/>
</dbReference>
<reference evidence="9 10" key="1">
    <citation type="submission" date="2018-08" db="EMBL/GenBank/DDBJ databases">
        <title>The metabolism and importance of syntrophic acetate oxidation coupled to methane or sulfide production in haloalkaline environments.</title>
        <authorList>
            <person name="Timmers P.H.A."/>
            <person name="Vavourakis C.D."/>
            <person name="Sorokin D.Y."/>
            <person name="Sinninghe Damste J.S."/>
            <person name="Muyzer G."/>
            <person name="Stams A.J.M."/>
            <person name="Plugge C.M."/>
        </authorList>
    </citation>
    <scope>NUCLEOTIDE SEQUENCE [LARGE SCALE GENOMIC DNA]</scope>
    <source>
        <strain evidence="9">MSAO_Bac1</strain>
    </source>
</reference>
<evidence type="ECO:0000256" key="3">
    <source>
        <dbReference type="ARBA" id="ARBA00022692"/>
    </source>
</evidence>
<keyword evidence="5 6" id="KW-0472">Membrane</keyword>
<keyword evidence="2 6" id="KW-1003">Cell membrane</keyword>
<dbReference type="Pfam" id="PF18955">
    <property type="entry name" value="DUF5698"/>
    <property type="match status" value="1"/>
</dbReference>
<evidence type="ECO:0000313" key="10">
    <source>
        <dbReference type="Proteomes" id="UP000285138"/>
    </source>
</evidence>
<evidence type="ECO:0000256" key="1">
    <source>
        <dbReference type="ARBA" id="ARBA00004651"/>
    </source>
</evidence>
<dbReference type="PANTHER" id="PTHR40060">
    <property type="entry name" value="UPF0316 PROTEIN YEBE"/>
    <property type="match status" value="1"/>
</dbReference>
<comment type="caution">
    <text evidence="9">The sequence shown here is derived from an EMBL/GenBank/DDBJ whole genome shotgun (WGS) entry which is preliminary data.</text>
</comment>
<dbReference type="HAMAP" id="MF_01515">
    <property type="entry name" value="UPF0316"/>
    <property type="match status" value="1"/>
</dbReference>
<feature type="transmembrane region" description="Helical" evidence="6">
    <location>
        <begin position="61"/>
        <end position="81"/>
    </location>
</feature>
<feature type="transmembrane region" description="Helical" evidence="6">
    <location>
        <begin position="6"/>
        <end position="27"/>
    </location>
</feature>
<dbReference type="InterPro" id="IPR019264">
    <property type="entry name" value="DUF2179"/>
</dbReference>
<feature type="domain" description="DUF2179" evidence="7">
    <location>
        <begin position="112"/>
        <end position="164"/>
    </location>
</feature>
<evidence type="ECO:0000259" key="8">
    <source>
        <dbReference type="Pfam" id="PF18955"/>
    </source>
</evidence>
<keyword evidence="4 6" id="KW-1133">Transmembrane helix</keyword>
<evidence type="ECO:0000256" key="4">
    <source>
        <dbReference type="ARBA" id="ARBA00022989"/>
    </source>
</evidence>
<organism evidence="9 10">
    <name type="scientific">Candidatus Syntrophonatronum acetioxidans</name>
    <dbReference type="NCBI Taxonomy" id="1795816"/>
    <lineage>
        <taxon>Bacteria</taxon>
        <taxon>Bacillati</taxon>
        <taxon>Bacillota</taxon>
        <taxon>Clostridia</taxon>
        <taxon>Eubacteriales</taxon>
        <taxon>Syntrophomonadaceae</taxon>
        <taxon>Candidatus Syntrophonatronum</taxon>
    </lineage>
</organism>
<dbReference type="GO" id="GO:0005886">
    <property type="term" value="C:plasma membrane"/>
    <property type="evidence" value="ECO:0007669"/>
    <property type="project" value="UniProtKB-SubCell"/>
</dbReference>
<dbReference type="AlphaFoldDB" id="A0A424YJ81"/>
<feature type="domain" description="DUF5698" evidence="8">
    <location>
        <begin position="22"/>
        <end position="79"/>
    </location>
</feature>
<proteinExistence type="inferred from homology"/>
<sequence length="173" mass="19462">MELLIGYFIVFVARASDISLATIRILMILHGQRLYAALIGFFESLIFISVLTYVIQGLSDIPSLIFYALGFATGNYVGIFVEDKVAIGCVTVQVISKKDPESLVSQIRQKGFGVTVIEGYGREGVRKILHVLLKRKDLKILMELIENMDEKAFITILDTKKIMGGYFSRIKYK</sequence>
<dbReference type="Gene3D" id="3.30.70.120">
    <property type="match status" value="1"/>
</dbReference>
<protein>
    <recommendedName>
        <fullName evidence="6">UPF0316 protein D5R97_00085</fullName>
    </recommendedName>
</protein>